<gene>
    <name evidence="1" type="ORF">RM190_08835</name>
</gene>
<dbReference type="RefSeq" id="WP_311759050.1">
    <property type="nucleotide sequence ID" value="NZ_JAVRQI010000005.1"/>
</dbReference>
<sequence>MFRDDVRYSQFSQSLGISNGLVAAGLMKSRAGAGAGKITGREYYLADKGWNLKPFEMALTQWG</sequence>
<dbReference type="EMBL" id="JAVRQI010000005">
    <property type="protein sequence ID" value="MDT1061958.1"/>
    <property type="molecule type" value="Genomic_DNA"/>
</dbReference>
<keyword evidence="2" id="KW-1185">Reference proteome</keyword>
<evidence type="ECO:0000313" key="2">
    <source>
        <dbReference type="Proteomes" id="UP001251085"/>
    </source>
</evidence>
<evidence type="ECO:0000313" key="1">
    <source>
        <dbReference type="EMBL" id="MDT1061958.1"/>
    </source>
</evidence>
<reference evidence="2" key="1">
    <citation type="submission" date="2023-07" db="EMBL/GenBank/DDBJ databases">
        <title>Characterization of two Paracoccaceae strains isolated from Phycosphere and proposal of Xinfangfangia lacusdiani sp. nov.</title>
        <authorList>
            <person name="Deng Y."/>
            <person name="Zhang Y.Q."/>
        </authorList>
    </citation>
    <scope>NUCLEOTIDE SEQUENCE [LARGE SCALE GENOMIC DNA]</scope>
    <source>
        <strain evidence="2">CPCC 101403</strain>
    </source>
</reference>
<protein>
    <submittedName>
        <fullName evidence="1">Uncharacterized protein</fullName>
    </submittedName>
</protein>
<comment type="caution">
    <text evidence="1">The sequence shown here is derived from an EMBL/GenBank/DDBJ whole genome shotgun (WGS) entry which is preliminary data.</text>
</comment>
<dbReference type="Proteomes" id="UP001251085">
    <property type="component" value="Unassembled WGS sequence"/>
</dbReference>
<name>A0ABU3ECJ9_9RHOB</name>
<proteinExistence type="predicted"/>
<accession>A0ABU3ECJ9</accession>
<organism evidence="1 2">
    <name type="scientific">Paracoccus broussonetiae</name>
    <dbReference type="NCBI Taxonomy" id="3075834"/>
    <lineage>
        <taxon>Bacteria</taxon>
        <taxon>Pseudomonadati</taxon>
        <taxon>Pseudomonadota</taxon>
        <taxon>Alphaproteobacteria</taxon>
        <taxon>Rhodobacterales</taxon>
        <taxon>Paracoccaceae</taxon>
        <taxon>Paracoccus</taxon>
    </lineage>
</organism>